<dbReference type="Proteomes" id="UP001152320">
    <property type="component" value="Chromosome 4"/>
</dbReference>
<dbReference type="PANTHER" id="PTHR46579:SF1">
    <property type="entry name" value="F5_8 TYPE C DOMAIN-CONTAINING PROTEIN"/>
    <property type="match status" value="1"/>
</dbReference>
<dbReference type="PANTHER" id="PTHR46579">
    <property type="entry name" value="F5/8 TYPE C DOMAIN-CONTAINING PROTEIN-RELATED"/>
    <property type="match status" value="1"/>
</dbReference>
<keyword evidence="2" id="KW-1185">Reference proteome</keyword>
<accession>A0A9Q1CE50</accession>
<organism evidence="1 2">
    <name type="scientific">Holothuria leucospilota</name>
    <name type="common">Black long sea cucumber</name>
    <name type="synonym">Mertensiothuria leucospilota</name>
    <dbReference type="NCBI Taxonomy" id="206669"/>
    <lineage>
        <taxon>Eukaryota</taxon>
        <taxon>Metazoa</taxon>
        <taxon>Echinodermata</taxon>
        <taxon>Eleutherozoa</taxon>
        <taxon>Echinozoa</taxon>
        <taxon>Holothuroidea</taxon>
        <taxon>Aspidochirotacea</taxon>
        <taxon>Aspidochirotida</taxon>
        <taxon>Holothuriidae</taxon>
        <taxon>Holothuria</taxon>
    </lineage>
</organism>
<evidence type="ECO:0000313" key="2">
    <source>
        <dbReference type="Proteomes" id="UP001152320"/>
    </source>
</evidence>
<dbReference type="EMBL" id="JAIZAY010000004">
    <property type="protein sequence ID" value="KAJ8043637.1"/>
    <property type="molecule type" value="Genomic_DNA"/>
</dbReference>
<proteinExistence type="predicted"/>
<dbReference type="AlphaFoldDB" id="A0A9Q1CE50"/>
<comment type="caution">
    <text evidence="1">The sequence shown here is derived from an EMBL/GenBank/DDBJ whole genome shotgun (WGS) entry which is preliminary data.</text>
</comment>
<sequence>MLAGIRFGCGKTNMQVYLKAFSDECEALAEDGLDWQSPTTHENINSKVYAVTCACDSVARCQLQGLVQFNGYFGCNWCLHPTQRFEGVKHVYPSSDPPYQLRTHEHFVEKAILARRTGQNQCGVKPYPSLLLLLPKFDIVRGFPVDYMHAVCEGVVDKLVSLWFDSSYNQDPWYIGRRIREIDERIVGIVPPSEVTRLPASPSKRAYWKASEFRCWLLFYCLPIFNGILPTPYLKHLVLLIQSIWLLTQTKISAPDIEKANSLLTTFVRRMEQLYGAEHMSFNNHILLHLPNTVRNWGPLWASSCFLFEGYNRKLKSLFHGTRGVAHQIVNNFVIVQGLTKKLNMMGEGTPLMEFMKAMLRGYPLLRSVTKVEENDEDILLQGKGNLFYCHDHETERCLSNYFEAPLCDLRIVEYEKVLVDGVRYEKAKCTTKSKRSDSVVAYGPNQIGKIMNILFVRQDVTFVMLVS</sequence>
<name>A0A9Q1CE50_HOLLE</name>
<evidence type="ECO:0000313" key="1">
    <source>
        <dbReference type="EMBL" id="KAJ8043637.1"/>
    </source>
</evidence>
<evidence type="ECO:0008006" key="3">
    <source>
        <dbReference type="Google" id="ProtNLM"/>
    </source>
</evidence>
<protein>
    <recommendedName>
        <fullName evidence="3">Transposase domain-containing protein</fullName>
    </recommendedName>
</protein>
<reference evidence="1" key="1">
    <citation type="submission" date="2021-10" db="EMBL/GenBank/DDBJ databases">
        <title>Tropical sea cucumber genome reveals ecological adaptation and Cuvierian tubules defense mechanism.</title>
        <authorList>
            <person name="Chen T."/>
        </authorList>
    </citation>
    <scope>NUCLEOTIDE SEQUENCE</scope>
    <source>
        <strain evidence="1">Nanhai2018</strain>
        <tissue evidence="1">Muscle</tissue>
    </source>
</reference>
<gene>
    <name evidence="1" type="ORF">HOLleu_10823</name>
</gene>
<dbReference type="OrthoDB" id="7696251at2759"/>